<dbReference type="EMBL" id="JAGFBV010000076">
    <property type="protein sequence ID" value="MBP4140160.1"/>
    <property type="molecule type" value="Genomic_DNA"/>
</dbReference>
<gene>
    <name evidence="1" type="ORF">J3495_19020</name>
</gene>
<name>A0A940XAU0_9FLAO</name>
<accession>A0A940XAU0</accession>
<keyword evidence="2" id="KW-1185">Reference proteome</keyword>
<protein>
    <submittedName>
        <fullName evidence="1">Uncharacterized protein</fullName>
    </submittedName>
</protein>
<evidence type="ECO:0000313" key="1">
    <source>
        <dbReference type="EMBL" id="MBP4140160.1"/>
    </source>
</evidence>
<sequence>MKAKQGQSFCDLVIQETGDIGNAFAMAFQNGLSITDSLTIGQEIIPAGKENKSISEIWSENNLPATAITNIDFAIIVPDEGIGAMIIEDTFIVR</sequence>
<evidence type="ECO:0000313" key="2">
    <source>
        <dbReference type="Proteomes" id="UP000675047"/>
    </source>
</evidence>
<reference evidence="1 2" key="1">
    <citation type="submission" date="2021-03" db="EMBL/GenBank/DDBJ databases">
        <title>Flavobacterium Flabelliformis Sp. Nov. And Flavobacterium Geliluteum Sp. Nov., Two Novel Multidrug Resistant Psychrophilic Species Isolated From Antarctica.</title>
        <authorList>
            <person name="Kralova S."/>
            <person name="Busse H.J."/>
            <person name="Bezdicek M."/>
            <person name="Nykrynova M."/>
            <person name="Kroupova E."/>
            <person name="Krsek D."/>
            <person name="Sedlacek I."/>
        </authorList>
    </citation>
    <scope>NUCLEOTIDE SEQUENCE [LARGE SCALE GENOMIC DNA]</scope>
    <source>
        <strain evidence="1 2">P7388</strain>
    </source>
</reference>
<organism evidence="1 2">
    <name type="scientific">Flavobacterium geliluteum</name>
    <dbReference type="NCBI Taxonomy" id="2816120"/>
    <lineage>
        <taxon>Bacteria</taxon>
        <taxon>Pseudomonadati</taxon>
        <taxon>Bacteroidota</taxon>
        <taxon>Flavobacteriia</taxon>
        <taxon>Flavobacteriales</taxon>
        <taxon>Flavobacteriaceae</taxon>
        <taxon>Flavobacterium</taxon>
    </lineage>
</organism>
<proteinExistence type="predicted"/>
<dbReference type="RefSeq" id="WP_210668557.1">
    <property type="nucleotide sequence ID" value="NZ_JAGFBV010000076.1"/>
</dbReference>
<dbReference type="AlphaFoldDB" id="A0A940XAU0"/>
<dbReference type="Proteomes" id="UP000675047">
    <property type="component" value="Unassembled WGS sequence"/>
</dbReference>
<comment type="caution">
    <text evidence="1">The sequence shown here is derived from an EMBL/GenBank/DDBJ whole genome shotgun (WGS) entry which is preliminary data.</text>
</comment>